<evidence type="ECO:0008006" key="3">
    <source>
        <dbReference type="Google" id="ProtNLM"/>
    </source>
</evidence>
<dbReference type="PROSITE" id="PS51257">
    <property type="entry name" value="PROKAR_LIPOPROTEIN"/>
    <property type="match status" value="1"/>
</dbReference>
<dbReference type="Proteomes" id="UP000243558">
    <property type="component" value="Unassembled WGS sequence"/>
</dbReference>
<evidence type="ECO:0000313" key="2">
    <source>
        <dbReference type="Proteomes" id="UP000243558"/>
    </source>
</evidence>
<organism evidence="1 2">
    <name type="scientific">Gallibacterium genomosp. 3</name>
    <dbReference type="NCBI Taxonomy" id="505345"/>
    <lineage>
        <taxon>Bacteria</taxon>
        <taxon>Pseudomonadati</taxon>
        <taxon>Pseudomonadota</taxon>
        <taxon>Gammaproteobacteria</taxon>
        <taxon>Pasteurellales</taxon>
        <taxon>Pasteurellaceae</taxon>
        <taxon>Gallibacterium</taxon>
    </lineage>
</organism>
<accession>A0A1A7NPF7</accession>
<sequence length="166" mass="19089">MYKFIFPFVFMLSACSISTVDLLTDYQGSDKANIRVANTLPIIFIEPVDPTKNCVRKDLTKSLVSSNIIGYRPVASKKIPGMTPSNKLNTNNVLEFSIKSNQVYQLFFYEESIATPHKYYLKTAHFIPKTGKDYDITIRRNSDIVIREVNTREDLQIYKEIQDCSE</sequence>
<dbReference type="EMBL" id="JTJM01000033">
    <property type="protein sequence ID" value="OBW91508.1"/>
    <property type="molecule type" value="Genomic_DNA"/>
</dbReference>
<comment type="caution">
    <text evidence="1">The sequence shown here is derived from an EMBL/GenBank/DDBJ whole genome shotgun (WGS) entry which is preliminary data.</text>
</comment>
<keyword evidence="2" id="KW-1185">Reference proteome</keyword>
<protein>
    <recommendedName>
        <fullName evidence="3">Lipoprotein</fullName>
    </recommendedName>
</protein>
<reference evidence="1 2" key="1">
    <citation type="submission" date="2014-11" db="EMBL/GenBank/DDBJ databases">
        <title>Pan-genome of Gallibacterium spp.</title>
        <authorList>
            <person name="Kudirkiene E."/>
            <person name="Bojesen A.M."/>
        </authorList>
    </citation>
    <scope>NUCLEOTIDE SEQUENCE [LARGE SCALE GENOMIC DNA]</scope>
    <source>
        <strain evidence="1 2">F151</strain>
    </source>
</reference>
<dbReference type="RefSeq" id="WP_065239522.1">
    <property type="nucleotide sequence ID" value="NZ_JTJM01000033.1"/>
</dbReference>
<dbReference type="AlphaFoldDB" id="A0A1A7NPF7"/>
<dbReference type="OrthoDB" id="6505768at2"/>
<proteinExistence type="predicted"/>
<evidence type="ECO:0000313" key="1">
    <source>
        <dbReference type="EMBL" id="OBW91508.1"/>
    </source>
</evidence>
<gene>
    <name evidence="1" type="ORF">QV01_07365</name>
</gene>
<name>A0A1A7NPF7_9PAST</name>